<name>A0A7K6BF19_UPUEP</name>
<organism evidence="2 3">
    <name type="scientific">Upupa epops</name>
    <name type="common">Eurasian hoopoe</name>
    <dbReference type="NCBI Taxonomy" id="57439"/>
    <lineage>
        <taxon>Eukaryota</taxon>
        <taxon>Metazoa</taxon>
        <taxon>Chordata</taxon>
        <taxon>Craniata</taxon>
        <taxon>Vertebrata</taxon>
        <taxon>Euteleostomi</taxon>
        <taxon>Archelosauria</taxon>
        <taxon>Archosauria</taxon>
        <taxon>Dinosauria</taxon>
        <taxon>Saurischia</taxon>
        <taxon>Theropoda</taxon>
        <taxon>Coelurosauria</taxon>
        <taxon>Aves</taxon>
        <taxon>Neognathae</taxon>
        <taxon>Neoaves</taxon>
        <taxon>Telluraves</taxon>
        <taxon>Coraciimorphae</taxon>
        <taxon>Bucerotiformes</taxon>
        <taxon>Upupidae</taxon>
        <taxon>Upupa</taxon>
    </lineage>
</organism>
<dbReference type="EMBL" id="VZRI01013233">
    <property type="protein sequence ID" value="NWV00864.1"/>
    <property type="molecule type" value="Genomic_DNA"/>
</dbReference>
<evidence type="ECO:0000313" key="3">
    <source>
        <dbReference type="Proteomes" id="UP000544127"/>
    </source>
</evidence>
<dbReference type="GO" id="GO:0035517">
    <property type="term" value="C:PR-DUB complex"/>
    <property type="evidence" value="ECO:0007669"/>
    <property type="project" value="TreeGrafter"/>
</dbReference>
<protein>
    <submittedName>
        <fullName evidence="2">ASXL2 protein</fullName>
    </submittedName>
</protein>
<dbReference type="GO" id="GO:0045944">
    <property type="term" value="P:positive regulation of transcription by RNA polymerase II"/>
    <property type="evidence" value="ECO:0007669"/>
    <property type="project" value="TreeGrafter"/>
</dbReference>
<dbReference type="PANTHER" id="PTHR13578:SF11">
    <property type="entry name" value="POLYCOMB GROUP PROTEIN ASXL2-RELATED"/>
    <property type="match status" value="1"/>
</dbReference>
<feature type="compositionally biased region" description="Basic and acidic residues" evidence="1">
    <location>
        <begin position="1"/>
        <end position="17"/>
    </location>
</feature>
<dbReference type="InterPro" id="IPR024811">
    <property type="entry name" value="ASX/ASX-like"/>
</dbReference>
<feature type="compositionally biased region" description="Basic and acidic residues" evidence="1">
    <location>
        <begin position="53"/>
        <end position="66"/>
    </location>
</feature>
<evidence type="ECO:0000313" key="2">
    <source>
        <dbReference type="EMBL" id="NWV00864.1"/>
    </source>
</evidence>
<feature type="non-terminal residue" evidence="2">
    <location>
        <position position="1"/>
    </location>
</feature>
<feature type="non-terminal residue" evidence="2">
    <location>
        <position position="230"/>
    </location>
</feature>
<dbReference type="GO" id="GO:0003682">
    <property type="term" value="F:chromatin binding"/>
    <property type="evidence" value="ECO:0007669"/>
    <property type="project" value="TreeGrafter"/>
</dbReference>
<proteinExistence type="predicted"/>
<feature type="compositionally biased region" description="Basic and acidic residues" evidence="1">
    <location>
        <begin position="135"/>
        <end position="146"/>
    </location>
</feature>
<dbReference type="GO" id="GO:0009887">
    <property type="term" value="P:animal organ morphogenesis"/>
    <property type="evidence" value="ECO:0007669"/>
    <property type="project" value="TreeGrafter"/>
</dbReference>
<sequence>PEAPAAKRREERGEEPQPKPADASVSPARASDPLKERVGVEAAQEKPQSGSAPKREEEEERPREAAPRVMGVKEPLSASALAPSQPKSPEAGVRSPAPTPEAPEKKPPAGEAMEVSVEAAPKRKSESGAEAPSTPEKKPRVTERCQHQRAVGSQAQPFPAAGTAVPRVPPLKIPVSRISPMPFPAGQVSPRARFPLSFASPGRTGARTLADIKAKAQQAKAQRAAAAAAA</sequence>
<accession>A0A7K6BF19</accession>
<dbReference type="Proteomes" id="UP000544127">
    <property type="component" value="Unassembled WGS sequence"/>
</dbReference>
<reference evidence="2 3" key="1">
    <citation type="submission" date="2019-09" db="EMBL/GenBank/DDBJ databases">
        <title>Bird 10,000 Genomes (B10K) Project - Family phase.</title>
        <authorList>
            <person name="Zhang G."/>
        </authorList>
    </citation>
    <scope>NUCLEOTIDE SEQUENCE [LARGE SCALE GENOMIC DNA]</scope>
    <source>
        <strain evidence="2">B10K-DU-012-37</strain>
    </source>
</reference>
<keyword evidence="3" id="KW-1185">Reference proteome</keyword>
<dbReference type="PANTHER" id="PTHR13578">
    <property type="entry name" value="ADDITIONAL SEX COMBS LIKE PROTEIN ASXL"/>
    <property type="match status" value="1"/>
</dbReference>
<gene>
    <name evidence="2" type="primary">Asxl2</name>
    <name evidence="2" type="ORF">UPUEPO_R14753</name>
</gene>
<feature type="region of interest" description="Disordered" evidence="1">
    <location>
        <begin position="1"/>
        <end position="167"/>
    </location>
</feature>
<dbReference type="GO" id="GO:0042975">
    <property type="term" value="F:peroxisome proliferator activated receptor binding"/>
    <property type="evidence" value="ECO:0007669"/>
    <property type="project" value="TreeGrafter"/>
</dbReference>
<dbReference type="OrthoDB" id="9348951at2759"/>
<dbReference type="AlphaFoldDB" id="A0A7K6BF19"/>
<comment type="caution">
    <text evidence="2">The sequence shown here is derived from an EMBL/GenBank/DDBJ whole genome shotgun (WGS) entry which is preliminary data.</text>
</comment>
<evidence type="ECO:0000256" key="1">
    <source>
        <dbReference type="SAM" id="MobiDB-lite"/>
    </source>
</evidence>